<evidence type="ECO:0000256" key="5">
    <source>
        <dbReference type="SAM" id="Phobius"/>
    </source>
</evidence>
<name>A0ABV8WZN0_9BACI</name>
<dbReference type="Pfam" id="PF02361">
    <property type="entry name" value="CbiQ"/>
    <property type="match status" value="1"/>
</dbReference>
<evidence type="ECO:0000313" key="7">
    <source>
        <dbReference type="Proteomes" id="UP001595882"/>
    </source>
</evidence>
<dbReference type="Proteomes" id="UP001595882">
    <property type="component" value="Unassembled WGS sequence"/>
</dbReference>
<keyword evidence="2 5" id="KW-0812">Transmembrane</keyword>
<evidence type="ECO:0000256" key="2">
    <source>
        <dbReference type="ARBA" id="ARBA00022692"/>
    </source>
</evidence>
<dbReference type="EMBL" id="JBHSDT010000008">
    <property type="protein sequence ID" value="MFC4404429.1"/>
    <property type="molecule type" value="Genomic_DNA"/>
</dbReference>
<organism evidence="6 7">
    <name type="scientific">Gracilibacillus xinjiangensis</name>
    <dbReference type="NCBI Taxonomy" id="1193282"/>
    <lineage>
        <taxon>Bacteria</taxon>
        <taxon>Bacillati</taxon>
        <taxon>Bacillota</taxon>
        <taxon>Bacilli</taxon>
        <taxon>Bacillales</taxon>
        <taxon>Bacillaceae</taxon>
        <taxon>Gracilibacillus</taxon>
    </lineage>
</organism>
<feature type="transmembrane region" description="Helical" evidence="5">
    <location>
        <begin position="21"/>
        <end position="54"/>
    </location>
</feature>
<dbReference type="RefSeq" id="WP_390253082.1">
    <property type="nucleotide sequence ID" value="NZ_JBHSDT010000008.1"/>
</dbReference>
<dbReference type="CDD" id="cd16914">
    <property type="entry name" value="EcfT"/>
    <property type="match status" value="1"/>
</dbReference>
<keyword evidence="7" id="KW-1185">Reference proteome</keyword>
<proteinExistence type="predicted"/>
<evidence type="ECO:0000313" key="6">
    <source>
        <dbReference type="EMBL" id="MFC4404429.1"/>
    </source>
</evidence>
<keyword evidence="4 5" id="KW-0472">Membrane</keyword>
<evidence type="ECO:0000256" key="3">
    <source>
        <dbReference type="ARBA" id="ARBA00022989"/>
    </source>
</evidence>
<evidence type="ECO:0000256" key="1">
    <source>
        <dbReference type="ARBA" id="ARBA00004141"/>
    </source>
</evidence>
<accession>A0ABV8WZN0</accession>
<gene>
    <name evidence="6" type="ORF">ACFOY7_15275</name>
</gene>
<protein>
    <submittedName>
        <fullName evidence="6">Energy-coupling factor transporter transmembrane component T family protein</fullName>
    </submittedName>
</protein>
<comment type="subcellular location">
    <subcellularLocation>
        <location evidence="1">Membrane</location>
        <topology evidence="1">Multi-pass membrane protein</topology>
    </subcellularLocation>
</comment>
<dbReference type="PANTHER" id="PTHR33514:SF1">
    <property type="entry name" value="ABC TRANSPORTER PERMEASE"/>
    <property type="match status" value="1"/>
</dbReference>
<dbReference type="InterPro" id="IPR003339">
    <property type="entry name" value="ABC/ECF_trnsptr_transmembrane"/>
</dbReference>
<feature type="transmembrane region" description="Helical" evidence="5">
    <location>
        <begin position="233"/>
        <end position="252"/>
    </location>
</feature>
<reference evidence="7" key="1">
    <citation type="journal article" date="2019" name="Int. J. Syst. Evol. Microbiol.">
        <title>The Global Catalogue of Microorganisms (GCM) 10K type strain sequencing project: providing services to taxonomists for standard genome sequencing and annotation.</title>
        <authorList>
            <consortium name="The Broad Institute Genomics Platform"/>
            <consortium name="The Broad Institute Genome Sequencing Center for Infectious Disease"/>
            <person name="Wu L."/>
            <person name="Ma J."/>
        </authorList>
    </citation>
    <scope>NUCLEOTIDE SEQUENCE [LARGE SCALE GENOMIC DNA]</scope>
    <source>
        <strain evidence="7">CCUG 37865</strain>
    </source>
</reference>
<comment type="caution">
    <text evidence="6">The sequence shown here is derived from an EMBL/GenBank/DDBJ whole genome shotgun (WGS) entry which is preliminary data.</text>
</comment>
<dbReference type="PANTHER" id="PTHR33514">
    <property type="entry name" value="PROTEIN ABCI12, CHLOROPLASTIC"/>
    <property type="match status" value="1"/>
</dbReference>
<sequence>MLLELNPKITWLHYVNPSLKLFLLVLLFVGLLFVDYIHFHIYFVIGLSFLYFFMTGYSMKWLLLFASPFIVIFISSFTSMAFFGEGETTFFHFGIIHVTEESFFRGLHLGLRSIIFGYLGLLFALTTKPVSLFYSSMQQYKLKPKIAYSFMAAVRLLPMIAEEVYTLRQALKVRGVTFSRGITGYYDRIKYYAVPILAQSIRRAHRISTAMEAKSFNGDVKRTYFYQIGYGRYDLYFCLLLIIGTIACYFLQRFYSFLPIDRVIH</sequence>
<feature type="transmembrane region" description="Helical" evidence="5">
    <location>
        <begin position="61"/>
        <end position="83"/>
    </location>
</feature>
<evidence type="ECO:0000256" key="4">
    <source>
        <dbReference type="ARBA" id="ARBA00023136"/>
    </source>
</evidence>
<feature type="transmembrane region" description="Helical" evidence="5">
    <location>
        <begin position="103"/>
        <end position="125"/>
    </location>
</feature>
<keyword evidence="3 5" id="KW-1133">Transmembrane helix</keyword>